<evidence type="ECO:0000256" key="2">
    <source>
        <dbReference type="SAM" id="SignalP"/>
    </source>
</evidence>
<keyword evidence="2" id="KW-0732">Signal</keyword>
<dbReference type="FunCoup" id="C6KRQ1">
    <property type="interactions" value="1175"/>
</dbReference>
<dbReference type="Proteomes" id="UP000001940">
    <property type="component" value="Chromosome IV"/>
</dbReference>
<organism evidence="3 4">
    <name type="scientific">Caenorhabditis elegans</name>
    <dbReference type="NCBI Taxonomy" id="6239"/>
    <lineage>
        <taxon>Eukaryota</taxon>
        <taxon>Metazoa</taxon>
        <taxon>Ecdysozoa</taxon>
        <taxon>Nematoda</taxon>
        <taxon>Chromadorea</taxon>
        <taxon>Rhabditida</taxon>
        <taxon>Rhabditina</taxon>
        <taxon>Rhabditomorpha</taxon>
        <taxon>Rhabditoidea</taxon>
        <taxon>Rhabditidae</taxon>
        <taxon>Peloderinae</taxon>
        <taxon>Caenorhabditis</taxon>
    </lineage>
</organism>
<dbReference type="InParanoid" id="C6KRQ1"/>
<name>C6KRQ1_CAEEL</name>
<reference evidence="3 4" key="1">
    <citation type="journal article" date="1998" name="Science">
        <title>Genome sequence of the nematode C. elegans: a platform for investigating biology.</title>
        <authorList>
            <consortium name="The C. elegans sequencing consortium"/>
            <person name="Sulson J.E."/>
            <person name="Waterston R."/>
        </authorList>
    </citation>
    <scope>NUCLEOTIDE SEQUENCE [LARGE SCALE GENOMIC DNA]</scope>
    <source>
        <strain evidence="3 4">Bristol N2</strain>
    </source>
</reference>
<dbReference type="KEGG" id="cel:CELE_Y57G11C.1130"/>
<dbReference type="WormBase" id="Y57G11C.1130">
    <property type="protein sequence ID" value="CE43922"/>
    <property type="gene ID" value="WBGene00194649"/>
</dbReference>
<evidence type="ECO:0000313" key="5">
    <source>
        <dbReference type="WormBase" id="Y57G11C.1130"/>
    </source>
</evidence>
<sequence>MISIILFQINFLTLAVLSVFLCAGNKKNSERDVSLVQPGVQKVAAATSSGSGSKPTNDDFPVGVAPPHIPLAAKKSDERTLADIESIQSEKAVLRDKKLKAQMGGNKSKVLSSSHSPASDGIKSNKAK</sequence>
<dbReference type="OrthoDB" id="5861952at2759"/>
<dbReference type="InterPro" id="IPR009564">
    <property type="entry name" value="DUF1179"/>
</dbReference>
<evidence type="ECO:0000313" key="4">
    <source>
        <dbReference type="Proteomes" id="UP000001940"/>
    </source>
</evidence>
<feature type="chain" id="PRO_5002968011" evidence="2">
    <location>
        <begin position="19"/>
        <end position="128"/>
    </location>
</feature>
<dbReference type="HOGENOM" id="CLU_1887603_0_0_1"/>
<evidence type="ECO:0000313" key="3">
    <source>
        <dbReference type="EMBL" id="CAZ65542.1"/>
    </source>
</evidence>
<dbReference type="eggNOG" id="ENOG502TIJ8">
    <property type="taxonomic scope" value="Eukaryota"/>
</dbReference>
<dbReference type="AGR" id="WB:WBGene00194649"/>
<dbReference type="PaxDb" id="6239-Y57G11C.1130"/>
<dbReference type="AlphaFoldDB" id="C6KRQ1"/>
<dbReference type="CTD" id="13203002"/>
<feature type="region of interest" description="Disordered" evidence="1">
    <location>
        <begin position="44"/>
        <end position="66"/>
    </location>
</feature>
<dbReference type="EMBL" id="BX284604">
    <property type="protein sequence ID" value="CAZ65542.1"/>
    <property type="molecule type" value="Genomic_DNA"/>
</dbReference>
<feature type="compositionally biased region" description="Polar residues" evidence="1">
    <location>
        <begin position="46"/>
        <end position="55"/>
    </location>
</feature>
<gene>
    <name evidence="3" type="ORF">CELE_Y57G11C.1130</name>
    <name evidence="3 5" type="ORF">Y57G11C.1130</name>
</gene>
<dbReference type="SMR" id="C6KRQ1"/>
<dbReference type="OMA" id="QMGGNKS"/>
<proteinExistence type="predicted"/>
<accession>C6KRQ1</accession>
<evidence type="ECO:0000256" key="1">
    <source>
        <dbReference type="SAM" id="MobiDB-lite"/>
    </source>
</evidence>
<dbReference type="GeneID" id="13203002"/>
<feature type="region of interest" description="Disordered" evidence="1">
    <location>
        <begin position="98"/>
        <end position="128"/>
    </location>
</feature>
<feature type="signal peptide" evidence="2">
    <location>
        <begin position="1"/>
        <end position="18"/>
    </location>
</feature>
<keyword evidence="4" id="KW-1185">Reference proteome</keyword>
<dbReference type="Bgee" id="WBGene00194649">
    <property type="expression patterns" value="Expressed in adult organism and 3 other cell types or tissues"/>
</dbReference>
<dbReference type="RefSeq" id="NP_001255832.1">
    <property type="nucleotide sequence ID" value="NM_001268903.1"/>
</dbReference>
<protein>
    <submittedName>
        <fullName evidence="3">Uncharacterized protein</fullName>
    </submittedName>
</protein>
<dbReference type="Pfam" id="PF06678">
    <property type="entry name" value="DUF1179"/>
    <property type="match status" value="1"/>
</dbReference>